<protein>
    <recommendedName>
        <fullName evidence="6">GDSL esterase/lipase</fullName>
    </recommendedName>
</protein>
<gene>
    <name evidence="4" type="ORF">F0562_013870</name>
</gene>
<dbReference type="InterPro" id="IPR036514">
    <property type="entry name" value="SGNH_hydro_sf"/>
</dbReference>
<evidence type="ECO:0000256" key="3">
    <source>
        <dbReference type="SAM" id="Coils"/>
    </source>
</evidence>
<dbReference type="PANTHER" id="PTHR22835">
    <property type="entry name" value="ZINC FINGER FYVE DOMAIN CONTAINING PROTEIN"/>
    <property type="match status" value="1"/>
</dbReference>
<sequence>MAAVTLVLLKHALVHIPFTLTIWIPYAYASGCYTSFFSFGDSLSDTGNALYLSNPPTHCGFPPNGETYFHHPTGRCYNGRLIIDFIAQHLGLPFLPPYFGVKNGSEASDFRQGVNFAVVGVTALGKEFFDEEGIANIFTNISMDIQLSLLQRHAAITLSSHLQHTSFQNMDQQAWEQKVMGNPMFCLSSTQKKLKLELKELNKSYFNDISRRIEDAKMKLADVQRTLHQTSTNVDLRKQENELTLNYVDISSAEESFYSFALAKVASIMNGEEWVWPFPRSERMKDLIELTHHHFKPNAAIEDFVEWRLHPYHKFTSNSIWHHIKDNLPKSDKLPHFGLPPYGETYFHCPTGRCSDGRVIIDFIAQYLGLPFVPPYFGGKNGSEAVDFRKGVNFAVAGATALDNAFFEQLGIHNPYTNTSLETQLSWFKDMLPSLCVASLRFTRGALTACCGAGGPYNYNSSVECGYPPSMACDDPSLYANWDGLHLTEAPKVCWKDHTPFLPRINTSCVVVAVNAEYYNYD</sequence>
<keyword evidence="2" id="KW-0325">Glycoprotein</keyword>
<reference evidence="4 5" key="1">
    <citation type="submission" date="2019-09" db="EMBL/GenBank/DDBJ databases">
        <title>A chromosome-level genome assembly of the Chinese tupelo Nyssa sinensis.</title>
        <authorList>
            <person name="Yang X."/>
            <person name="Kang M."/>
            <person name="Yang Y."/>
            <person name="Xiong H."/>
            <person name="Wang M."/>
            <person name="Zhang Z."/>
            <person name="Wang Z."/>
            <person name="Wu H."/>
            <person name="Ma T."/>
            <person name="Liu J."/>
            <person name="Xi Z."/>
        </authorList>
    </citation>
    <scope>NUCLEOTIDE SEQUENCE [LARGE SCALE GENOMIC DNA]</scope>
    <source>
        <strain evidence="4">J267</strain>
        <tissue evidence="4">Leaf</tissue>
    </source>
</reference>
<organism evidence="4 5">
    <name type="scientific">Nyssa sinensis</name>
    <dbReference type="NCBI Taxonomy" id="561372"/>
    <lineage>
        <taxon>Eukaryota</taxon>
        <taxon>Viridiplantae</taxon>
        <taxon>Streptophyta</taxon>
        <taxon>Embryophyta</taxon>
        <taxon>Tracheophyta</taxon>
        <taxon>Spermatophyta</taxon>
        <taxon>Magnoliopsida</taxon>
        <taxon>eudicotyledons</taxon>
        <taxon>Gunneridae</taxon>
        <taxon>Pentapetalae</taxon>
        <taxon>asterids</taxon>
        <taxon>Cornales</taxon>
        <taxon>Nyssaceae</taxon>
        <taxon>Nyssa</taxon>
    </lineage>
</organism>
<accession>A0A5J4ZM35</accession>
<evidence type="ECO:0000313" key="4">
    <source>
        <dbReference type="EMBL" id="KAA8519685.1"/>
    </source>
</evidence>
<dbReference type="PANTHER" id="PTHR22835:SF683">
    <property type="entry name" value="OS05G0506800 PROTEIN"/>
    <property type="match status" value="1"/>
</dbReference>
<dbReference type="AlphaFoldDB" id="A0A5J4ZM35"/>
<keyword evidence="3" id="KW-0175">Coiled coil</keyword>
<evidence type="ECO:0000313" key="5">
    <source>
        <dbReference type="Proteomes" id="UP000325577"/>
    </source>
</evidence>
<dbReference type="InterPro" id="IPR001087">
    <property type="entry name" value="GDSL"/>
</dbReference>
<dbReference type="GO" id="GO:0016788">
    <property type="term" value="F:hydrolase activity, acting on ester bonds"/>
    <property type="evidence" value="ECO:0007669"/>
    <property type="project" value="InterPro"/>
</dbReference>
<feature type="coiled-coil region" evidence="3">
    <location>
        <begin position="206"/>
        <end position="233"/>
    </location>
</feature>
<dbReference type="OrthoDB" id="1600564at2759"/>
<comment type="similarity">
    <text evidence="1">Belongs to the 'GDSL' lipolytic enzyme family.</text>
</comment>
<dbReference type="EMBL" id="CM018049">
    <property type="protein sequence ID" value="KAA8519685.1"/>
    <property type="molecule type" value="Genomic_DNA"/>
</dbReference>
<name>A0A5J4ZM35_9ASTE</name>
<proteinExistence type="inferred from homology"/>
<evidence type="ECO:0000256" key="2">
    <source>
        <dbReference type="ARBA" id="ARBA00023180"/>
    </source>
</evidence>
<dbReference type="Pfam" id="PF00657">
    <property type="entry name" value="Lipase_GDSL"/>
    <property type="match status" value="2"/>
</dbReference>
<dbReference type="Proteomes" id="UP000325577">
    <property type="component" value="Linkage Group LG6"/>
</dbReference>
<evidence type="ECO:0008006" key="6">
    <source>
        <dbReference type="Google" id="ProtNLM"/>
    </source>
</evidence>
<dbReference type="Gene3D" id="3.40.50.1110">
    <property type="entry name" value="SGNH hydrolase"/>
    <property type="match status" value="3"/>
</dbReference>
<keyword evidence="5" id="KW-1185">Reference proteome</keyword>
<evidence type="ECO:0000256" key="1">
    <source>
        <dbReference type="ARBA" id="ARBA00008668"/>
    </source>
</evidence>